<sequence>MSDNKDHHELKQKLQQLTEALYAFCDAINTLRNAREGTLNNLSKSTSGKSDNQDMQRHERSLERRDSEKTETHSPGKRLRQSSEGEEKDCTPKRCYQQSESGESEYDARGRREAFEETETSSETSAHPEGPEQPILQVRPEDMIQHVSQEEQLVVEVIEVFNEVNETRELHDEEEERFVEIIEEDDEQDTGIKPPKREKGTQLKRESLLVKP</sequence>
<name>A0AA36HCA5_CYLNA</name>
<evidence type="ECO:0000313" key="2">
    <source>
        <dbReference type="EMBL" id="CAJ0608185.1"/>
    </source>
</evidence>
<evidence type="ECO:0000256" key="1">
    <source>
        <dbReference type="SAM" id="MobiDB-lite"/>
    </source>
</evidence>
<dbReference type="EMBL" id="CATQJL010000316">
    <property type="protein sequence ID" value="CAJ0608185.1"/>
    <property type="molecule type" value="Genomic_DNA"/>
</dbReference>
<comment type="caution">
    <text evidence="2">The sequence shown here is derived from an EMBL/GenBank/DDBJ whole genome shotgun (WGS) entry which is preliminary data.</text>
</comment>
<feature type="compositionally biased region" description="Basic and acidic residues" evidence="1">
    <location>
        <begin position="51"/>
        <end position="74"/>
    </location>
</feature>
<feature type="region of interest" description="Disordered" evidence="1">
    <location>
        <begin position="34"/>
        <end position="143"/>
    </location>
</feature>
<dbReference type="AlphaFoldDB" id="A0AA36HCA5"/>
<reference evidence="2" key="1">
    <citation type="submission" date="2023-07" db="EMBL/GenBank/DDBJ databases">
        <authorList>
            <consortium name="CYATHOMIX"/>
        </authorList>
    </citation>
    <scope>NUCLEOTIDE SEQUENCE</scope>
    <source>
        <strain evidence="2">N/A</strain>
    </source>
</reference>
<feature type="compositionally biased region" description="Polar residues" evidence="1">
    <location>
        <begin position="38"/>
        <end position="50"/>
    </location>
</feature>
<feature type="region of interest" description="Disordered" evidence="1">
    <location>
        <begin position="181"/>
        <end position="212"/>
    </location>
</feature>
<gene>
    <name evidence="2" type="ORF">CYNAS_LOCUS20168</name>
</gene>
<protein>
    <submittedName>
        <fullName evidence="2">Uncharacterized protein</fullName>
    </submittedName>
</protein>
<proteinExistence type="predicted"/>
<dbReference type="Proteomes" id="UP001176961">
    <property type="component" value="Unassembled WGS sequence"/>
</dbReference>
<accession>A0AA36HCA5</accession>
<feature type="compositionally biased region" description="Basic and acidic residues" evidence="1">
    <location>
        <begin position="81"/>
        <end position="92"/>
    </location>
</feature>
<evidence type="ECO:0000313" key="3">
    <source>
        <dbReference type="Proteomes" id="UP001176961"/>
    </source>
</evidence>
<feature type="compositionally biased region" description="Basic and acidic residues" evidence="1">
    <location>
        <begin position="106"/>
        <end position="115"/>
    </location>
</feature>
<organism evidence="2 3">
    <name type="scientific">Cylicocyclus nassatus</name>
    <name type="common">Nematode worm</name>
    <dbReference type="NCBI Taxonomy" id="53992"/>
    <lineage>
        <taxon>Eukaryota</taxon>
        <taxon>Metazoa</taxon>
        <taxon>Ecdysozoa</taxon>
        <taxon>Nematoda</taxon>
        <taxon>Chromadorea</taxon>
        <taxon>Rhabditida</taxon>
        <taxon>Rhabditina</taxon>
        <taxon>Rhabditomorpha</taxon>
        <taxon>Strongyloidea</taxon>
        <taxon>Strongylidae</taxon>
        <taxon>Cylicocyclus</taxon>
    </lineage>
</organism>
<keyword evidence="3" id="KW-1185">Reference proteome</keyword>
<feature type="compositionally biased region" description="Basic and acidic residues" evidence="1">
    <location>
        <begin position="195"/>
        <end position="212"/>
    </location>
</feature>